<dbReference type="Proteomes" id="UP000184304">
    <property type="component" value="Unassembled WGS sequence"/>
</dbReference>
<keyword evidence="1" id="KW-0812">Transmembrane</keyword>
<dbReference type="VEuPathDB" id="FungiDB:ASPTUDRAFT_300506"/>
<gene>
    <name evidence="2" type="ORF">ASPTUDRAFT_300506</name>
</gene>
<feature type="transmembrane region" description="Helical" evidence="1">
    <location>
        <begin position="37"/>
        <end position="60"/>
    </location>
</feature>
<keyword evidence="1" id="KW-1133">Transmembrane helix</keyword>
<sequence>MQGHISFLSYMLSLAFSGIFVSQLAQHLSFSRSLSFLSWPVGFRISIAFLFPLVFVSFLIDQV</sequence>
<reference evidence="3" key="1">
    <citation type="journal article" date="2017" name="Genome Biol.">
        <title>Comparative genomics reveals high biological diversity and specific adaptations in the industrially and medically important fungal genus Aspergillus.</title>
        <authorList>
            <person name="de Vries R.P."/>
            <person name="Riley R."/>
            <person name="Wiebenga A."/>
            <person name="Aguilar-Osorio G."/>
            <person name="Amillis S."/>
            <person name="Uchima C.A."/>
            <person name="Anderluh G."/>
            <person name="Asadollahi M."/>
            <person name="Askin M."/>
            <person name="Barry K."/>
            <person name="Battaglia E."/>
            <person name="Bayram O."/>
            <person name="Benocci T."/>
            <person name="Braus-Stromeyer S.A."/>
            <person name="Caldana C."/>
            <person name="Canovas D."/>
            <person name="Cerqueira G.C."/>
            <person name="Chen F."/>
            <person name="Chen W."/>
            <person name="Choi C."/>
            <person name="Clum A."/>
            <person name="Dos Santos R.A."/>
            <person name="Damasio A.R."/>
            <person name="Diallinas G."/>
            <person name="Emri T."/>
            <person name="Fekete E."/>
            <person name="Flipphi M."/>
            <person name="Freyberg S."/>
            <person name="Gallo A."/>
            <person name="Gournas C."/>
            <person name="Habgood R."/>
            <person name="Hainaut M."/>
            <person name="Harispe M.L."/>
            <person name="Henrissat B."/>
            <person name="Hilden K.S."/>
            <person name="Hope R."/>
            <person name="Hossain A."/>
            <person name="Karabika E."/>
            <person name="Karaffa L."/>
            <person name="Karanyi Z."/>
            <person name="Krasevec N."/>
            <person name="Kuo A."/>
            <person name="Kusch H."/>
            <person name="LaButti K."/>
            <person name="Lagendijk E.L."/>
            <person name="Lapidus A."/>
            <person name="Levasseur A."/>
            <person name="Lindquist E."/>
            <person name="Lipzen A."/>
            <person name="Logrieco A.F."/>
            <person name="MacCabe A."/>
            <person name="Maekelae M.R."/>
            <person name="Malavazi I."/>
            <person name="Melin P."/>
            <person name="Meyer V."/>
            <person name="Mielnichuk N."/>
            <person name="Miskei M."/>
            <person name="Molnar A.P."/>
            <person name="Mule G."/>
            <person name="Ngan C.Y."/>
            <person name="Orejas M."/>
            <person name="Orosz E."/>
            <person name="Ouedraogo J.P."/>
            <person name="Overkamp K.M."/>
            <person name="Park H.-S."/>
            <person name="Perrone G."/>
            <person name="Piumi F."/>
            <person name="Punt P.J."/>
            <person name="Ram A.F."/>
            <person name="Ramon A."/>
            <person name="Rauscher S."/>
            <person name="Record E."/>
            <person name="Riano-Pachon D.M."/>
            <person name="Robert V."/>
            <person name="Roehrig J."/>
            <person name="Ruller R."/>
            <person name="Salamov A."/>
            <person name="Salih N.S."/>
            <person name="Samson R.A."/>
            <person name="Sandor E."/>
            <person name="Sanguinetti M."/>
            <person name="Schuetze T."/>
            <person name="Sepcic K."/>
            <person name="Shelest E."/>
            <person name="Sherlock G."/>
            <person name="Sophianopoulou V."/>
            <person name="Squina F.M."/>
            <person name="Sun H."/>
            <person name="Susca A."/>
            <person name="Todd R.B."/>
            <person name="Tsang A."/>
            <person name="Unkles S.E."/>
            <person name="van de Wiele N."/>
            <person name="van Rossen-Uffink D."/>
            <person name="Oliveira J.V."/>
            <person name="Vesth T.C."/>
            <person name="Visser J."/>
            <person name="Yu J.-H."/>
            <person name="Zhou M."/>
            <person name="Andersen M.R."/>
            <person name="Archer D.B."/>
            <person name="Baker S.E."/>
            <person name="Benoit I."/>
            <person name="Brakhage A.A."/>
            <person name="Braus G.H."/>
            <person name="Fischer R."/>
            <person name="Frisvad J.C."/>
            <person name="Goldman G.H."/>
            <person name="Houbraken J."/>
            <person name="Oakley B."/>
            <person name="Pocsi I."/>
            <person name="Scazzocchio C."/>
            <person name="Seiboth B."/>
            <person name="vanKuyk P.A."/>
            <person name="Wortman J."/>
            <person name="Dyer P.S."/>
            <person name="Grigoriev I.V."/>
        </authorList>
    </citation>
    <scope>NUCLEOTIDE SEQUENCE [LARGE SCALE GENOMIC DNA]</scope>
    <source>
        <strain evidence="3">CBS 134.48</strain>
    </source>
</reference>
<dbReference type="AlphaFoldDB" id="A0A1L9NQ46"/>
<feature type="transmembrane region" description="Helical" evidence="1">
    <location>
        <begin position="7"/>
        <end position="25"/>
    </location>
</feature>
<organism evidence="2 3">
    <name type="scientific">Aspergillus tubingensis (strain CBS 134.48)</name>
    <dbReference type="NCBI Taxonomy" id="767770"/>
    <lineage>
        <taxon>Eukaryota</taxon>
        <taxon>Fungi</taxon>
        <taxon>Dikarya</taxon>
        <taxon>Ascomycota</taxon>
        <taxon>Pezizomycotina</taxon>
        <taxon>Eurotiomycetes</taxon>
        <taxon>Eurotiomycetidae</taxon>
        <taxon>Eurotiales</taxon>
        <taxon>Aspergillaceae</taxon>
        <taxon>Aspergillus</taxon>
        <taxon>Aspergillus subgen. Circumdati</taxon>
    </lineage>
</organism>
<keyword evidence="3" id="KW-1185">Reference proteome</keyword>
<evidence type="ECO:0000256" key="1">
    <source>
        <dbReference type="SAM" id="Phobius"/>
    </source>
</evidence>
<name>A0A1L9NQ46_ASPTC</name>
<proteinExistence type="predicted"/>
<evidence type="ECO:0000313" key="3">
    <source>
        <dbReference type="Proteomes" id="UP000184304"/>
    </source>
</evidence>
<evidence type="ECO:0000313" key="2">
    <source>
        <dbReference type="EMBL" id="OJI91333.1"/>
    </source>
</evidence>
<accession>A0A1L9NQ46</accession>
<keyword evidence="1" id="KW-0472">Membrane</keyword>
<dbReference type="EMBL" id="KV878176">
    <property type="protein sequence ID" value="OJI91333.1"/>
    <property type="molecule type" value="Genomic_DNA"/>
</dbReference>
<protein>
    <submittedName>
        <fullName evidence="2">Uncharacterized protein</fullName>
    </submittedName>
</protein>